<dbReference type="InterPro" id="IPR036890">
    <property type="entry name" value="HATPase_C_sf"/>
</dbReference>
<evidence type="ECO:0000313" key="5">
    <source>
        <dbReference type="EMBL" id="RSM81973.1"/>
    </source>
</evidence>
<keyword evidence="3" id="KW-0902">Two-component regulatory system</keyword>
<dbReference type="AlphaFoldDB" id="A0A428Z5A7"/>
<dbReference type="OrthoDB" id="5125370at2"/>
<keyword evidence="5" id="KW-0067">ATP-binding</keyword>
<sequence length="303" mass="32670">MCLWSVRCVLPKSGPRYPAMHTDRMTWVLVAASSAVVAYQFHTSPLTGAFATMAVTAAYLAGSGLAGSQPWSLVLPYGLWLAVEGASARGLSLLVRRGARAADRMVAEAERVRRSAAVADARRADEREYLAALHDTASATLLMVGSGVVLRRETWLCEQAARDLDVISGRTGQVDGELDLVMVLRDVVERVPLRIDWRSVEPVPVPATVAVALGHSTREALTNVVRHAGVDAAEVVVIRRGVTVVVEVRDRGCGFDPGQVSDHHHGVTRSLVQRMAAMGGHARVESAPGRGTLVRMEWPDERS</sequence>
<evidence type="ECO:0000259" key="4">
    <source>
        <dbReference type="Pfam" id="PF02518"/>
    </source>
</evidence>
<protein>
    <submittedName>
        <fullName evidence="5">ATP-binding protein</fullName>
    </submittedName>
</protein>
<comment type="caution">
    <text evidence="5">The sequence shown here is derived from an EMBL/GenBank/DDBJ whole genome shotgun (WGS) entry which is preliminary data.</text>
</comment>
<dbReference type="EMBL" id="QHKI01000024">
    <property type="protein sequence ID" value="RSM81973.1"/>
    <property type="molecule type" value="Genomic_DNA"/>
</dbReference>
<dbReference type="GO" id="GO:0005524">
    <property type="term" value="F:ATP binding"/>
    <property type="evidence" value="ECO:0007669"/>
    <property type="project" value="UniProtKB-KW"/>
</dbReference>
<dbReference type="GO" id="GO:0016301">
    <property type="term" value="F:kinase activity"/>
    <property type="evidence" value="ECO:0007669"/>
    <property type="project" value="UniProtKB-KW"/>
</dbReference>
<gene>
    <name evidence="5" type="ORF">DMH04_26895</name>
</gene>
<dbReference type="CDD" id="cd16917">
    <property type="entry name" value="HATPase_UhpB-NarQ-NarX-like"/>
    <property type="match status" value="1"/>
</dbReference>
<dbReference type="InterPro" id="IPR050482">
    <property type="entry name" value="Sensor_HK_TwoCompSys"/>
</dbReference>
<evidence type="ECO:0000313" key="6">
    <source>
        <dbReference type="Proteomes" id="UP000287547"/>
    </source>
</evidence>
<proteinExistence type="predicted"/>
<keyword evidence="5" id="KW-0547">Nucleotide-binding</keyword>
<dbReference type="GO" id="GO:0000160">
    <property type="term" value="P:phosphorelay signal transduction system"/>
    <property type="evidence" value="ECO:0007669"/>
    <property type="project" value="UniProtKB-KW"/>
</dbReference>
<dbReference type="Pfam" id="PF02518">
    <property type="entry name" value="HATPase_c"/>
    <property type="match status" value="1"/>
</dbReference>
<reference evidence="5 6" key="1">
    <citation type="submission" date="2018-05" db="EMBL/GenBank/DDBJ databases">
        <title>Evolution of GPA BGCs.</title>
        <authorList>
            <person name="Waglechner N."/>
            <person name="Wright G.D."/>
        </authorList>
    </citation>
    <scope>NUCLEOTIDE SEQUENCE [LARGE SCALE GENOMIC DNA]</scope>
    <source>
        <strain evidence="5 6">A82846</strain>
    </source>
</reference>
<evidence type="ECO:0000256" key="3">
    <source>
        <dbReference type="ARBA" id="ARBA00023012"/>
    </source>
</evidence>
<dbReference type="Gene3D" id="3.30.565.10">
    <property type="entry name" value="Histidine kinase-like ATPase, C-terminal domain"/>
    <property type="match status" value="1"/>
</dbReference>
<accession>A0A428Z5A7</accession>
<evidence type="ECO:0000256" key="1">
    <source>
        <dbReference type="ARBA" id="ARBA00022679"/>
    </source>
</evidence>
<evidence type="ECO:0000256" key="2">
    <source>
        <dbReference type="ARBA" id="ARBA00022777"/>
    </source>
</evidence>
<dbReference type="PANTHER" id="PTHR24421">
    <property type="entry name" value="NITRATE/NITRITE SENSOR PROTEIN NARX-RELATED"/>
    <property type="match status" value="1"/>
</dbReference>
<feature type="domain" description="Histidine kinase/HSP90-like ATPase" evidence="4">
    <location>
        <begin position="211"/>
        <end position="301"/>
    </location>
</feature>
<organism evidence="5 6">
    <name type="scientific">Kibdelosporangium aridum</name>
    <dbReference type="NCBI Taxonomy" id="2030"/>
    <lineage>
        <taxon>Bacteria</taxon>
        <taxon>Bacillati</taxon>
        <taxon>Actinomycetota</taxon>
        <taxon>Actinomycetes</taxon>
        <taxon>Pseudonocardiales</taxon>
        <taxon>Pseudonocardiaceae</taxon>
        <taxon>Kibdelosporangium</taxon>
    </lineage>
</organism>
<keyword evidence="1" id="KW-0808">Transferase</keyword>
<keyword evidence="2" id="KW-0418">Kinase</keyword>
<dbReference type="Proteomes" id="UP000287547">
    <property type="component" value="Unassembled WGS sequence"/>
</dbReference>
<dbReference type="SUPFAM" id="SSF55874">
    <property type="entry name" value="ATPase domain of HSP90 chaperone/DNA topoisomerase II/histidine kinase"/>
    <property type="match status" value="1"/>
</dbReference>
<name>A0A428Z5A7_KIBAR</name>
<dbReference type="InterPro" id="IPR003594">
    <property type="entry name" value="HATPase_dom"/>
</dbReference>